<evidence type="ECO:0000313" key="1">
    <source>
        <dbReference type="EMBL" id="ROL23502.1"/>
    </source>
</evidence>
<keyword evidence="2" id="KW-1185">Reference proteome</keyword>
<evidence type="ECO:0000313" key="2">
    <source>
        <dbReference type="Proteomes" id="UP000281406"/>
    </source>
</evidence>
<dbReference type="EMBL" id="RJVU01053773">
    <property type="protein sequence ID" value="ROL23502.1"/>
    <property type="molecule type" value="Genomic_DNA"/>
</dbReference>
<proteinExistence type="predicted"/>
<sequence length="105" mass="12231">MREPMRFIRVLRSLFELLQEQHNKSDISFQPVVAQTDRQFSIWMIRGQPSTGQSYSQWMRGWIKDKSVAEQRATLPALDRKSYRYSVLSLIAQALLRDRAAAESG</sequence>
<accession>A0A3N0Y351</accession>
<dbReference type="Proteomes" id="UP000281406">
    <property type="component" value="Unassembled WGS sequence"/>
</dbReference>
<dbReference type="AlphaFoldDB" id="A0A3N0Y351"/>
<name>A0A3N0Y351_ANAGA</name>
<reference evidence="1 2" key="1">
    <citation type="submission" date="2018-10" db="EMBL/GenBank/DDBJ databases">
        <title>Genome assembly for a Yunnan-Guizhou Plateau 3E fish, Anabarilius grahami (Regan), and its evolutionary and genetic applications.</title>
        <authorList>
            <person name="Jiang W."/>
        </authorList>
    </citation>
    <scope>NUCLEOTIDE SEQUENCE [LARGE SCALE GENOMIC DNA]</scope>
    <source>
        <strain evidence="1">AG-KIZ</strain>
        <tissue evidence="1">Muscle</tissue>
    </source>
</reference>
<gene>
    <name evidence="1" type="ORF">DPX16_18770</name>
</gene>
<protein>
    <submittedName>
        <fullName evidence="1">Uncharacterized protein</fullName>
    </submittedName>
</protein>
<organism evidence="1 2">
    <name type="scientific">Anabarilius grahami</name>
    <name type="common">Kanglang fish</name>
    <name type="synonym">Barilius grahami</name>
    <dbReference type="NCBI Taxonomy" id="495550"/>
    <lineage>
        <taxon>Eukaryota</taxon>
        <taxon>Metazoa</taxon>
        <taxon>Chordata</taxon>
        <taxon>Craniata</taxon>
        <taxon>Vertebrata</taxon>
        <taxon>Euteleostomi</taxon>
        <taxon>Actinopterygii</taxon>
        <taxon>Neopterygii</taxon>
        <taxon>Teleostei</taxon>
        <taxon>Ostariophysi</taxon>
        <taxon>Cypriniformes</taxon>
        <taxon>Xenocyprididae</taxon>
        <taxon>Xenocypridinae</taxon>
        <taxon>Xenocypridinae incertae sedis</taxon>
        <taxon>Anabarilius</taxon>
    </lineage>
</organism>
<comment type="caution">
    <text evidence="1">The sequence shown here is derived from an EMBL/GenBank/DDBJ whole genome shotgun (WGS) entry which is preliminary data.</text>
</comment>